<dbReference type="Proteomes" id="UP000242869">
    <property type="component" value="Unassembled WGS sequence"/>
</dbReference>
<keyword evidence="10" id="KW-1185">Reference proteome</keyword>
<feature type="chain" id="PRO_5017107630" description="Ribonuclease" evidence="7">
    <location>
        <begin position="19"/>
        <end position="142"/>
    </location>
</feature>
<evidence type="ECO:0000256" key="4">
    <source>
        <dbReference type="ARBA" id="ARBA00022525"/>
    </source>
</evidence>
<dbReference type="RefSeq" id="WP_091193005.1">
    <property type="nucleotide sequence ID" value="NZ_FOVE01000007.1"/>
</dbReference>
<comment type="similarity">
    <text evidence="2 7">Belongs to the ribonuclease N1/T1 family.</text>
</comment>
<dbReference type="GO" id="GO:0004521">
    <property type="term" value="F:RNA endonuclease activity"/>
    <property type="evidence" value="ECO:0007669"/>
    <property type="project" value="UniProtKB-UniRule"/>
</dbReference>
<dbReference type="InterPro" id="IPR016191">
    <property type="entry name" value="Ribonuclease/ribotoxin"/>
</dbReference>
<dbReference type="EC" id="3.1.27.-" evidence="7"/>
<dbReference type="GO" id="GO:0016787">
    <property type="term" value="F:hydrolase activity"/>
    <property type="evidence" value="ECO:0007669"/>
    <property type="project" value="UniProtKB-KW"/>
</dbReference>
<evidence type="ECO:0000256" key="1">
    <source>
        <dbReference type="ARBA" id="ARBA00004613"/>
    </source>
</evidence>
<dbReference type="InterPro" id="IPR001887">
    <property type="entry name" value="Barnase"/>
</dbReference>
<proteinExistence type="inferred from homology"/>
<evidence type="ECO:0000256" key="8">
    <source>
        <dbReference type="PIRSR" id="PIRSR001013-1"/>
    </source>
</evidence>
<evidence type="ECO:0000256" key="5">
    <source>
        <dbReference type="ARBA" id="ARBA00022722"/>
    </source>
</evidence>
<feature type="signal peptide" evidence="7">
    <location>
        <begin position="1"/>
        <end position="18"/>
    </location>
</feature>
<dbReference type="AlphaFoldDB" id="A0A1I4YBA6"/>
<evidence type="ECO:0000256" key="6">
    <source>
        <dbReference type="ARBA" id="ARBA00022801"/>
    </source>
</evidence>
<keyword evidence="7" id="KW-0255">Endonuclease</keyword>
<keyword evidence="7" id="KW-0732">Signal</keyword>
<evidence type="ECO:0000256" key="3">
    <source>
        <dbReference type="ARBA" id="ARBA00022214"/>
    </source>
</evidence>
<comment type="subcellular location">
    <subcellularLocation>
        <location evidence="1 7">Secreted</location>
    </subcellularLocation>
</comment>
<keyword evidence="6 7" id="KW-0378">Hydrolase</keyword>
<dbReference type="GO" id="GO:0003723">
    <property type="term" value="F:RNA binding"/>
    <property type="evidence" value="ECO:0007669"/>
    <property type="project" value="UniProtKB-UniRule"/>
</dbReference>
<evidence type="ECO:0000256" key="7">
    <source>
        <dbReference type="PIRNR" id="PIRNR001013"/>
    </source>
</evidence>
<evidence type="ECO:0000313" key="10">
    <source>
        <dbReference type="Proteomes" id="UP000242869"/>
    </source>
</evidence>
<feature type="active site" description="Proton donor" evidence="8">
    <location>
        <position position="131"/>
    </location>
</feature>
<gene>
    <name evidence="9" type="ORF">SAMN05660284_01296</name>
</gene>
<dbReference type="EMBL" id="FOVE01000007">
    <property type="protein sequence ID" value="SFN35351.1"/>
    <property type="molecule type" value="Genomic_DNA"/>
</dbReference>
<keyword evidence="4 7" id="KW-0964">Secreted</keyword>
<dbReference type="Gene3D" id="3.10.450.30">
    <property type="entry name" value="Microbial ribonucleases"/>
    <property type="match status" value="1"/>
</dbReference>
<organism evidence="9 10">
    <name type="scientific">Formivibrio citricus</name>
    <dbReference type="NCBI Taxonomy" id="83765"/>
    <lineage>
        <taxon>Bacteria</taxon>
        <taxon>Pseudomonadati</taxon>
        <taxon>Pseudomonadota</taxon>
        <taxon>Betaproteobacteria</taxon>
        <taxon>Neisseriales</taxon>
        <taxon>Chitinibacteraceae</taxon>
        <taxon>Formivibrio</taxon>
    </lineage>
</organism>
<dbReference type="PIRSF" id="PIRSF001013">
    <property type="entry name" value="Barnase"/>
    <property type="match status" value="1"/>
</dbReference>
<protein>
    <recommendedName>
        <fullName evidence="3 7">Ribonuclease</fullName>
        <ecNumber evidence="7">3.1.27.-</ecNumber>
    </recommendedName>
</protein>
<dbReference type="STRING" id="83765.SAMN05660284_01296"/>
<evidence type="ECO:0000256" key="2">
    <source>
        <dbReference type="ARBA" id="ARBA00009006"/>
    </source>
</evidence>
<dbReference type="SUPFAM" id="SSF53933">
    <property type="entry name" value="Microbial ribonucleases"/>
    <property type="match status" value="1"/>
</dbReference>
<sequence length="142" mass="15977">MRIILIALLMLASQLAQAVSCREVAEKLNAALNPRVDAVELASVLSSLQQTGQLPDKFVTKRQAQQAGWQPGRNLWQTLPGKSIGGDYFGNREGRLPKSRYTEADLDYRGGKRGGKRIVFSRERRYVTVDHYQTFTEVPPCR</sequence>
<name>A0A1I4YBA6_9NEIS</name>
<evidence type="ECO:0000313" key="9">
    <source>
        <dbReference type="EMBL" id="SFN35351.1"/>
    </source>
</evidence>
<dbReference type="GO" id="GO:0005576">
    <property type="term" value="C:extracellular region"/>
    <property type="evidence" value="ECO:0007669"/>
    <property type="project" value="UniProtKB-SubCell"/>
</dbReference>
<reference evidence="10" key="1">
    <citation type="submission" date="2016-10" db="EMBL/GenBank/DDBJ databases">
        <authorList>
            <person name="Varghese N."/>
            <person name="Submissions S."/>
        </authorList>
    </citation>
    <scope>NUCLEOTIDE SEQUENCE [LARGE SCALE GENOMIC DNA]</scope>
    <source>
        <strain evidence="10">DSM 6150</strain>
    </source>
</reference>
<dbReference type="PRINTS" id="PR00117">
    <property type="entry name" value="BARNASE"/>
</dbReference>
<accession>A0A1I4YBA6</accession>
<dbReference type="OrthoDB" id="5326845at2"/>
<dbReference type="Pfam" id="PF00545">
    <property type="entry name" value="Ribonuclease"/>
    <property type="match status" value="1"/>
</dbReference>
<dbReference type="InterPro" id="IPR000026">
    <property type="entry name" value="N1-like"/>
</dbReference>
<keyword evidence="5 7" id="KW-0540">Nuclease</keyword>
<feature type="active site" description="Proton acceptor" evidence="8">
    <location>
        <position position="103"/>
    </location>
</feature>